<dbReference type="Gene3D" id="4.10.60.10">
    <property type="entry name" value="Zinc finger, CCHC-type"/>
    <property type="match status" value="1"/>
</dbReference>
<keyword evidence="1" id="KW-0863">Zinc-finger</keyword>
<name>A0A077WSF6_9FUNG</name>
<feature type="region of interest" description="Disordered" evidence="2">
    <location>
        <begin position="424"/>
        <end position="456"/>
    </location>
</feature>
<dbReference type="SUPFAM" id="SSF57756">
    <property type="entry name" value="Retrovirus zinc finger-like domains"/>
    <property type="match status" value="1"/>
</dbReference>
<proteinExistence type="predicted"/>
<dbReference type="PROSITE" id="PS50158">
    <property type="entry name" value="ZF_CCHC"/>
    <property type="match status" value="2"/>
</dbReference>
<evidence type="ECO:0000256" key="1">
    <source>
        <dbReference type="PROSITE-ProRule" id="PRU00047"/>
    </source>
</evidence>
<dbReference type="GO" id="GO:0003676">
    <property type="term" value="F:nucleic acid binding"/>
    <property type="evidence" value="ECO:0007669"/>
    <property type="project" value="InterPro"/>
</dbReference>
<dbReference type="OrthoDB" id="2280262at2759"/>
<accession>A0A077WSF6</accession>
<dbReference type="EMBL" id="LK023335">
    <property type="protein sequence ID" value="CDS10531.1"/>
    <property type="molecule type" value="Genomic_DNA"/>
</dbReference>
<evidence type="ECO:0000256" key="2">
    <source>
        <dbReference type="SAM" id="MobiDB-lite"/>
    </source>
</evidence>
<feature type="region of interest" description="Disordered" evidence="2">
    <location>
        <begin position="290"/>
        <end position="365"/>
    </location>
</feature>
<evidence type="ECO:0000313" key="4">
    <source>
        <dbReference type="EMBL" id="CDS10531.1"/>
    </source>
</evidence>
<reference evidence="4" key="1">
    <citation type="journal article" date="2014" name="Genome Announc.">
        <title>De novo whole-genome sequence and genome annotation of Lichtheimia ramosa.</title>
        <authorList>
            <person name="Linde J."/>
            <person name="Schwartze V."/>
            <person name="Binder U."/>
            <person name="Lass-Florl C."/>
            <person name="Voigt K."/>
            <person name="Horn F."/>
        </authorList>
    </citation>
    <scope>NUCLEOTIDE SEQUENCE</scope>
    <source>
        <strain evidence="4">JMRC FSU:6197</strain>
    </source>
</reference>
<feature type="compositionally biased region" description="Basic and acidic residues" evidence="2">
    <location>
        <begin position="327"/>
        <end position="343"/>
    </location>
</feature>
<dbReference type="InterPro" id="IPR001878">
    <property type="entry name" value="Znf_CCHC"/>
</dbReference>
<organism evidence="4">
    <name type="scientific">Lichtheimia ramosa</name>
    <dbReference type="NCBI Taxonomy" id="688394"/>
    <lineage>
        <taxon>Eukaryota</taxon>
        <taxon>Fungi</taxon>
        <taxon>Fungi incertae sedis</taxon>
        <taxon>Mucoromycota</taxon>
        <taxon>Mucoromycotina</taxon>
        <taxon>Mucoromycetes</taxon>
        <taxon>Mucorales</taxon>
        <taxon>Lichtheimiaceae</taxon>
        <taxon>Lichtheimia</taxon>
    </lineage>
</organism>
<gene>
    <name evidence="4" type="ORF">LRAMOSA03206</name>
</gene>
<keyword evidence="1" id="KW-0862">Zinc</keyword>
<dbReference type="SMART" id="SM00343">
    <property type="entry name" value="ZnF_C2HC"/>
    <property type="match status" value="2"/>
</dbReference>
<feature type="domain" description="CCHC-type" evidence="3">
    <location>
        <begin position="243"/>
        <end position="258"/>
    </location>
</feature>
<protein>
    <recommendedName>
        <fullName evidence="3">CCHC-type domain-containing protein</fullName>
    </recommendedName>
</protein>
<dbReference type="InterPro" id="IPR036875">
    <property type="entry name" value="Znf_CCHC_sf"/>
</dbReference>
<evidence type="ECO:0000259" key="3">
    <source>
        <dbReference type="PROSITE" id="PS50158"/>
    </source>
</evidence>
<feature type="domain" description="CCHC-type" evidence="3">
    <location>
        <begin position="264"/>
        <end position="278"/>
    </location>
</feature>
<feature type="compositionally biased region" description="Acidic residues" evidence="2">
    <location>
        <begin position="316"/>
        <end position="326"/>
    </location>
</feature>
<feature type="compositionally biased region" description="Basic and acidic residues" evidence="2">
    <location>
        <begin position="447"/>
        <end position="456"/>
    </location>
</feature>
<dbReference type="Pfam" id="PF00098">
    <property type="entry name" value="zf-CCHC"/>
    <property type="match status" value="1"/>
</dbReference>
<dbReference type="AlphaFoldDB" id="A0A077WSF6"/>
<feature type="compositionally biased region" description="Acidic residues" evidence="2">
    <location>
        <begin position="347"/>
        <end position="365"/>
    </location>
</feature>
<keyword evidence="1" id="KW-0479">Metal-binding</keyword>
<sequence>MTISDSVPWSQIVAKGAGMKVVTPSRSRHDSATMTTDILFEDSEFTRQQLARKAAAIVRQALSPDSVLFSLPATAFSHRTDAYKTIADQIGPLASIRPLSNYDARPRRDLLIAAKFTSQEDTMAAIESGITVDHVVYKASPTVSGAENPLVRVQINLLHNADDKDLKDGLLTSLSYYGKVYQIRRVLCNGYFEGQLTATLDPQQGYLDNTGNMHEAQPLQRMLYLEAWDVFAPASFKGAAPICYYCRQAGHIRNKCPELAKRVCFGCGERGHTRRYCRTRDEELIAHYEQITNSRSNEQDDQEKDLETDKASVEQDQSDLEQENSEDTEKTPDDQSAELHDDPEPTALDDDMDVEDMDSYTEEDIPEKRQVVDLGEGINASRHAPYEVATTMKIDSAAEMMDLSSVKTSTKAKTDKIKRSLLMKHKSSVTSSKTRSLDLHPVVPPLKSKDNARRAQ</sequence>
<dbReference type="GO" id="GO:0008270">
    <property type="term" value="F:zinc ion binding"/>
    <property type="evidence" value="ECO:0007669"/>
    <property type="project" value="UniProtKB-KW"/>
</dbReference>